<dbReference type="Pfam" id="PF00254">
    <property type="entry name" value="FKBP_C"/>
    <property type="match status" value="1"/>
</dbReference>
<dbReference type="AlphaFoldDB" id="A0A8T4C7M6"/>
<dbReference type="PANTHER" id="PTHR47861">
    <property type="entry name" value="FKBP-TYPE PEPTIDYL-PROLYL CIS-TRANS ISOMERASE SLYD"/>
    <property type="match status" value="1"/>
</dbReference>
<evidence type="ECO:0000256" key="1">
    <source>
        <dbReference type="ARBA" id="ARBA00000971"/>
    </source>
</evidence>
<keyword evidence="6" id="KW-0143">Chaperone</keyword>
<sequence length="181" mass="19602">MSKYIGVVLLVFLFFFGCVELPSKENADNSNLLVGTIVTDTIQKGNYVTLYYKGTLDDNSIFDQTQIGSPATFQVGVGGLIEGFDAGLLGMKVGEKKIIVIEPEKAYGVVDAARIITVDKKMLTDANVPVILGIQVNASIGTGKIVEINEETKKVKVDFNDPLAGKRLTFDVEILKISNKP</sequence>
<dbReference type="PROSITE" id="PS50059">
    <property type="entry name" value="FKBP_PPIASE"/>
    <property type="match status" value="1"/>
</dbReference>
<dbReference type="InterPro" id="IPR001179">
    <property type="entry name" value="PPIase_FKBP_dom"/>
</dbReference>
<dbReference type="InterPro" id="IPR046357">
    <property type="entry name" value="PPIase_dom_sf"/>
</dbReference>
<dbReference type="Gene3D" id="3.10.50.40">
    <property type="match status" value="1"/>
</dbReference>
<comment type="similarity">
    <text evidence="3 9">Belongs to the FKBP-type PPIase family.</text>
</comment>
<dbReference type="PROSITE" id="PS51257">
    <property type="entry name" value="PROKAR_LIPOPROTEIN"/>
    <property type="match status" value="1"/>
</dbReference>
<evidence type="ECO:0000256" key="9">
    <source>
        <dbReference type="RuleBase" id="RU003915"/>
    </source>
</evidence>
<dbReference type="EC" id="5.2.1.8" evidence="9"/>
<comment type="caution">
    <text evidence="11">The sequence shown here is derived from an EMBL/GenBank/DDBJ whole genome shotgun (WGS) entry which is preliminary data.</text>
</comment>
<dbReference type="GO" id="GO:0042026">
    <property type="term" value="P:protein refolding"/>
    <property type="evidence" value="ECO:0007669"/>
    <property type="project" value="UniProtKB-ARBA"/>
</dbReference>
<feature type="domain" description="PPIase FKBP-type" evidence="10">
    <location>
        <begin position="45"/>
        <end position="132"/>
    </location>
</feature>
<evidence type="ECO:0000256" key="6">
    <source>
        <dbReference type="ARBA" id="ARBA00023186"/>
    </source>
</evidence>
<dbReference type="EMBL" id="VGJJ01000014">
    <property type="protein sequence ID" value="MBM3282194.1"/>
    <property type="molecule type" value="Genomic_DNA"/>
</dbReference>
<reference evidence="11" key="1">
    <citation type="submission" date="2019-03" db="EMBL/GenBank/DDBJ databases">
        <title>Lake Tanganyika Metagenome-Assembled Genomes (MAGs).</title>
        <authorList>
            <person name="Tran P."/>
        </authorList>
    </citation>
    <scope>NUCLEOTIDE SEQUENCE</scope>
    <source>
        <strain evidence="11">M_DeepCast_50m_m2_156</strain>
    </source>
</reference>
<evidence type="ECO:0000256" key="2">
    <source>
        <dbReference type="ARBA" id="ARBA00004496"/>
    </source>
</evidence>
<keyword evidence="7 8" id="KW-0413">Isomerase</keyword>
<dbReference type="GO" id="GO:0003755">
    <property type="term" value="F:peptidyl-prolyl cis-trans isomerase activity"/>
    <property type="evidence" value="ECO:0007669"/>
    <property type="project" value="UniProtKB-UniRule"/>
</dbReference>
<keyword evidence="5 8" id="KW-0697">Rotamase</keyword>
<protein>
    <recommendedName>
        <fullName evidence="9">Peptidyl-prolyl cis-trans isomerase</fullName>
        <ecNumber evidence="9">5.2.1.8</ecNumber>
    </recommendedName>
</protein>
<comment type="catalytic activity">
    <reaction evidence="1 8 9">
        <text>[protein]-peptidylproline (omega=180) = [protein]-peptidylproline (omega=0)</text>
        <dbReference type="Rhea" id="RHEA:16237"/>
        <dbReference type="Rhea" id="RHEA-COMP:10747"/>
        <dbReference type="Rhea" id="RHEA-COMP:10748"/>
        <dbReference type="ChEBI" id="CHEBI:83833"/>
        <dbReference type="ChEBI" id="CHEBI:83834"/>
        <dbReference type="EC" id="5.2.1.8"/>
    </reaction>
</comment>
<comment type="subcellular location">
    <subcellularLocation>
        <location evidence="2">Cytoplasm</location>
    </subcellularLocation>
</comment>
<dbReference type="Proteomes" id="UP000774699">
    <property type="component" value="Unassembled WGS sequence"/>
</dbReference>
<evidence type="ECO:0000256" key="5">
    <source>
        <dbReference type="ARBA" id="ARBA00023110"/>
    </source>
</evidence>
<dbReference type="PANTHER" id="PTHR47861:SF3">
    <property type="entry name" value="FKBP-TYPE PEPTIDYL-PROLYL CIS-TRANS ISOMERASE SLYD"/>
    <property type="match status" value="1"/>
</dbReference>
<dbReference type="GO" id="GO:0005737">
    <property type="term" value="C:cytoplasm"/>
    <property type="evidence" value="ECO:0007669"/>
    <property type="project" value="UniProtKB-SubCell"/>
</dbReference>
<gene>
    <name evidence="11" type="ORF">FJY86_02540</name>
</gene>
<evidence type="ECO:0000256" key="8">
    <source>
        <dbReference type="PROSITE-ProRule" id="PRU00277"/>
    </source>
</evidence>
<evidence type="ECO:0000256" key="3">
    <source>
        <dbReference type="ARBA" id="ARBA00006577"/>
    </source>
</evidence>
<evidence type="ECO:0000313" key="11">
    <source>
        <dbReference type="EMBL" id="MBM3282194.1"/>
    </source>
</evidence>
<dbReference type="SUPFAM" id="SSF54534">
    <property type="entry name" value="FKBP-like"/>
    <property type="match status" value="1"/>
</dbReference>
<name>A0A8T4C7M6_9ARCH</name>
<evidence type="ECO:0000256" key="7">
    <source>
        <dbReference type="ARBA" id="ARBA00023235"/>
    </source>
</evidence>
<organism evidence="11 12">
    <name type="scientific">Candidatus Iainarchaeum sp</name>
    <dbReference type="NCBI Taxonomy" id="3101447"/>
    <lineage>
        <taxon>Archaea</taxon>
        <taxon>Candidatus Iainarchaeota</taxon>
        <taxon>Candidatus Iainarchaeia</taxon>
        <taxon>Candidatus Iainarchaeales</taxon>
        <taxon>Candidatus Iainarchaeaceae</taxon>
        <taxon>Candidatus Iainarchaeum</taxon>
    </lineage>
</organism>
<evidence type="ECO:0000259" key="10">
    <source>
        <dbReference type="PROSITE" id="PS50059"/>
    </source>
</evidence>
<evidence type="ECO:0000256" key="4">
    <source>
        <dbReference type="ARBA" id="ARBA00022490"/>
    </source>
</evidence>
<accession>A0A8T4C7M6</accession>
<keyword evidence="4" id="KW-0963">Cytoplasm</keyword>
<proteinExistence type="inferred from homology"/>
<evidence type="ECO:0000313" key="12">
    <source>
        <dbReference type="Proteomes" id="UP000774699"/>
    </source>
</evidence>